<reference evidence="2 3" key="1">
    <citation type="submission" date="2019-11" db="EMBL/GenBank/DDBJ databases">
        <authorList>
            <person name="Holert J."/>
        </authorList>
    </citation>
    <scope>NUCLEOTIDE SEQUENCE [LARGE SCALE GENOMIC DNA]</scope>
    <source>
        <strain evidence="2">BC8_1</strain>
    </source>
</reference>
<gene>
    <name evidence="2" type="primary">uctC_1</name>
    <name evidence="2" type="ORF">AELLOGFF_02347</name>
</gene>
<evidence type="ECO:0000313" key="2">
    <source>
        <dbReference type="EMBL" id="CAA0137684.1"/>
    </source>
</evidence>
<feature type="region of interest" description="Disordered" evidence="1">
    <location>
        <begin position="1"/>
        <end position="24"/>
    </location>
</feature>
<dbReference type="InterPro" id="IPR050509">
    <property type="entry name" value="CoA-transferase_III"/>
</dbReference>
<keyword evidence="2" id="KW-0808">Transferase</keyword>
<dbReference type="Gene3D" id="3.40.50.10540">
    <property type="entry name" value="Crotonobetainyl-coa:carnitine coa-transferase, domain 1"/>
    <property type="match status" value="1"/>
</dbReference>
<proteinExistence type="predicted"/>
<dbReference type="AlphaFoldDB" id="A0A5S9RBE0"/>
<dbReference type="OrthoDB" id="9797653at2"/>
<dbReference type="InterPro" id="IPR003673">
    <property type="entry name" value="CoA-Trfase_fam_III"/>
</dbReference>
<feature type="region of interest" description="Disordered" evidence="1">
    <location>
        <begin position="351"/>
        <end position="373"/>
    </location>
</feature>
<dbReference type="SUPFAM" id="SSF89796">
    <property type="entry name" value="CoA-transferase family III (CaiB/BaiF)"/>
    <property type="match status" value="1"/>
</dbReference>
<dbReference type="Gene3D" id="3.30.1540.10">
    <property type="entry name" value="formyl-coa transferase, domain 3"/>
    <property type="match status" value="1"/>
</dbReference>
<name>A0A5S9RBE0_MYCVN</name>
<dbReference type="PANTHER" id="PTHR48228">
    <property type="entry name" value="SUCCINYL-COA--D-CITRAMALATE COA-TRANSFERASE"/>
    <property type="match status" value="1"/>
</dbReference>
<dbReference type="GO" id="GO:0016740">
    <property type="term" value="F:transferase activity"/>
    <property type="evidence" value="ECO:0007669"/>
    <property type="project" value="UniProtKB-KW"/>
</dbReference>
<accession>A0A5S9RBE0</accession>
<sequence length="373" mass="40523">MTSAAQDSPETDQPRPRTPGPLHGVRVVELDGIGPGPVAAMMLADLGADVVRIQRPGSLNQGFDYRELLFRGKRIVCLDVKKDRDALLDLIGRADVLIDPFRPGTTERLGIGPDDCDVVNSRLIYARITGWGQDGPLAATAGHDINYLAHCGVLNAIGHRDRPPVPPLNMVADYGGGTMFLVTGVCAALYEREKSGKGQVLDVAMVDGVALLSQAFWAMRAVGRLSDERESSLLDGGTPFYRTYETADHQHVAVGPIEPQFYRLLLDGLGLTDASLPDQWDGENHGRMHELFTERFSSKTRAEWVQIFEGSDACVAPVLTWTEATQDSHLRARGTMVDANGFVQAAPAPRFSRTPGHIGPLPPAPVTLDDVQW</sequence>
<dbReference type="FunFam" id="3.40.50.10540:FF:000004">
    <property type="entry name" value="Probable alpha-methylacyl-CoA racemase mcr"/>
    <property type="match status" value="1"/>
</dbReference>
<evidence type="ECO:0000256" key="1">
    <source>
        <dbReference type="SAM" id="MobiDB-lite"/>
    </source>
</evidence>
<dbReference type="InterPro" id="IPR044855">
    <property type="entry name" value="CoA-Trfase_III_dom3_sf"/>
</dbReference>
<dbReference type="EMBL" id="CACSIP010000075">
    <property type="protein sequence ID" value="CAA0137684.1"/>
    <property type="molecule type" value="Genomic_DNA"/>
</dbReference>
<dbReference type="Proteomes" id="UP000430146">
    <property type="component" value="Unassembled WGS sequence"/>
</dbReference>
<organism evidence="2 3">
    <name type="scientific">Mycolicibacterium vanbaalenii</name>
    <name type="common">Mycobacterium vanbaalenii</name>
    <dbReference type="NCBI Taxonomy" id="110539"/>
    <lineage>
        <taxon>Bacteria</taxon>
        <taxon>Bacillati</taxon>
        <taxon>Actinomycetota</taxon>
        <taxon>Actinomycetes</taxon>
        <taxon>Mycobacteriales</taxon>
        <taxon>Mycobacteriaceae</taxon>
        <taxon>Mycolicibacterium</taxon>
    </lineage>
</organism>
<keyword evidence="3" id="KW-1185">Reference proteome</keyword>
<protein>
    <submittedName>
        <fullName evidence="2">Acetyl-CoA:oxalate CoA-transferase</fullName>
        <ecNumber evidence="2">2.8.3.19</ecNumber>
    </submittedName>
</protein>
<dbReference type="Pfam" id="PF02515">
    <property type="entry name" value="CoA_transf_3"/>
    <property type="match status" value="1"/>
</dbReference>
<dbReference type="RefSeq" id="WP_159235420.1">
    <property type="nucleotide sequence ID" value="NZ_CACSIP010000075.1"/>
</dbReference>
<dbReference type="EC" id="2.8.3.19" evidence="2"/>
<evidence type="ECO:0000313" key="3">
    <source>
        <dbReference type="Proteomes" id="UP000430146"/>
    </source>
</evidence>
<dbReference type="InterPro" id="IPR023606">
    <property type="entry name" value="CoA-Trfase_III_dom_1_sf"/>
</dbReference>
<dbReference type="PANTHER" id="PTHR48228:SF5">
    <property type="entry name" value="ALPHA-METHYLACYL-COA RACEMASE"/>
    <property type="match status" value="1"/>
</dbReference>